<protein>
    <recommendedName>
        <fullName evidence="2">Glycoside hydrolase family 44 catalytic domain-containing protein</fullName>
    </recommendedName>
</protein>
<dbReference type="OrthoDB" id="3180848at2759"/>
<name>A0A4R0RZZ9_9APHY</name>
<gene>
    <name evidence="3" type="ORF">EIP91_009206</name>
</gene>
<dbReference type="Proteomes" id="UP000292702">
    <property type="component" value="Unassembled WGS sequence"/>
</dbReference>
<accession>A0A4R0RZZ9</accession>
<dbReference type="Pfam" id="PF12891">
    <property type="entry name" value="Glyco_hydro_44"/>
    <property type="match status" value="1"/>
</dbReference>
<comment type="caution">
    <text evidence="3">The sequence shown here is derived from an EMBL/GenBank/DDBJ whole genome shotgun (WGS) entry which is preliminary data.</text>
</comment>
<proteinExistence type="predicted"/>
<evidence type="ECO:0000313" key="4">
    <source>
        <dbReference type="Proteomes" id="UP000292702"/>
    </source>
</evidence>
<feature type="domain" description="Glycoside hydrolase family 44 catalytic" evidence="2">
    <location>
        <begin position="308"/>
        <end position="522"/>
    </location>
</feature>
<reference evidence="3 4" key="1">
    <citation type="submission" date="2018-11" db="EMBL/GenBank/DDBJ databases">
        <title>Genome assembly of Steccherinum ochraceum LE-BIN_3174, the white-rot fungus of the Steccherinaceae family (The Residual Polyporoid clade, Polyporales, Basidiomycota).</title>
        <authorList>
            <person name="Fedorova T.V."/>
            <person name="Glazunova O.A."/>
            <person name="Landesman E.O."/>
            <person name="Moiseenko K.V."/>
            <person name="Psurtseva N.V."/>
            <person name="Savinova O.S."/>
            <person name="Shakhova N.V."/>
            <person name="Tyazhelova T.V."/>
            <person name="Vasina D.V."/>
        </authorList>
    </citation>
    <scope>NUCLEOTIDE SEQUENCE [LARGE SCALE GENOMIC DNA]</scope>
    <source>
        <strain evidence="3 4">LE-BIN_3174</strain>
    </source>
</reference>
<dbReference type="SUPFAM" id="SSF51445">
    <property type="entry name" value="(Trans)glycosidases"/>
    <property type="match status" value="1"/>
</dbReference>
<dbReference type="EMBL" id="RWJN01000052">
    <property type="protein sequence ID" value="TCD68984.1"/>
    <property type="molecule type" value="Genomic_DNA"/>
</dbReference>
<sequence>MFRFAALVLFALTRRAFADQVIYADAALSNGWQDWSWGSTLDYSAINIKEDASSLSVNSTAYAALSLYSPTTFNSFAGLRFDIAGDNPPIQFYIQSTTDNAQSPTIPLTALSTTVNSTAFTSLLLDFSALPPTGTPLGNDTWDRINFQALGNGAVYNIDNIILVDSIVVPPLFLSAEPIGANVISVTGQGDIDYTTLQVKLNGKAVKVSSIQTVPTVDISSKSITYLTLASRFAPGNLSITAGPDTSFSYIIPASTNGSINQHVSFPINDRVYGVNFPTDGDYIQHLGVTISRKGGNAETAYNPFGDFTNAGNDWYFENRAGDNADDWLGMVQGADSEAILLIPALDWVAKDTTSYSYPKTEYPDQAGFDPYNADAGNGQFANGSWVTPPDPSHVYAPWNVTAAKQYLSGLKNKPQVVTVDNEIEIASNTHQDMHPIPLNYDEILERVLNFSSVAKEVFPDVEVAAPSTCAWWFYWTSEVGQPDKDAHNGSDFLPWFLQQLAAHDHTTSQRLLDFLDIHYYYAADTSANDAAAQALRLRMTRSLWDPTYIDESWIGTSAPSNSQPNPNAVQLIPRMQKLVEQYYPGTKLSIGEFSSTADTDVTGGLVTVDMLGIFGKYKLDQATYWATPDEKGPIGLAYWLFRGYGTFFGDHSAQVSIPSFNPDLLGVYAGTNAQGNNASLVVVNKDPTNPVSLHLAGLPAGHYFLRHFGGQAGVAKYQTTIKIDSADPLVIPAYTAVFLQQL</sequence>
<keyword evidence="1" id="KW-0732">Signal</keyword>
<dbReference type="InterPro" id="IPR017853">
    <property type="entry name" value="GH"/>
</dbReference>
<dbReference type="AlphaFoldDB" id="A0A4R0RZZ9"/>
<evidence type="ECO:0000313" key="3">
    <source>
        <dbReference type="EMBL" id="TCD68984.1"/>
    </source>
</evidence>
<dbReference type="Gene3D" id="3.20.20.80">
    <property type="entry name" value="Glycosidases"/>
    <property type="match status" value="1"/>
</dbReference>
<evidence type="ECO:0000256" key="1">
    <source>
        <dbReference type="SAM" id="SignalP"/>
    </source>
</evidence>
<evidence type="ECO:0000259" key="2">
    <source>
        <dbReference type="Pfam" id="PF12891"/>
    </source>
</evidence>
<keyword evidence="4" id="KW-1185">Reference proteome</keyword>
<feature type="chain" id="PRO_5020763352" description="Glycoside hydrolase family 44 catalytic domain-containing protein" evidence="1">
    <location>
        <begin position="19"/>
        <end position="743"/>
    </location>
</feature>
<dbReference type="InterPro" id="IPR024745">
    <property type="entry name" value="GH44_cat"/>
</dbReference>
<dbReference type="Gene3D" id="2.60.120.430">
    <property type="entry name" value="Galactose-binding lectin"/>
    <property type="match status" value="1"/>
</dbReference>
<feature type="signal peptide" evidence="1">
    <location>
        <begin position="1"/>
        <end position="18"/>
    </location>
</feature>
<organism evidence="3 4">
    <name type="scientific">Steccherinum ochraceum</name>
    <dbReference type="NCBI Taxonomy" id="92696"/>
    <lineage>
        <taxon>Eukaryota</taxon>
        <taxon>Fungi</taxon>
        <taxon>Dikarya</taxon>
        <taxon>Basidiomycota</taxon>
        <taxon>Agaricomycotina</taxon>
        <taxon>Agaricomycetes</taxon>
        <taxon>Polyporales</taxon>
        <taxon>Steccherinaceae</taxon>
        <taxon>Steccherinum</taxon>
    </lineage>
</organism>